<evidence type="ECO:0000313" key="3">
    <source>
        <dbReference type="Proteomes" id="UP000326759"/>
    </source>
</evidence>
<name>A0A5N5SJC9_9CRUS</name>
<dbReference type="AlphaFoldDB" id="A0A5N5SJC9"/>
<protein>
    <submittedName>
        <fullName evidence="2">Uncharacterized protein</fullName>
    </submittedName>
</protein>
<feature type="signal peptide" evidence="1">
    <location>
        <begin position="1"/>
        <end position="19"/>
    </location>
</feature>
<organism evidence="2 3">
    <name type="scientific">Armadillidium nasatum</name>
    <dbReference type="NCBI Taxonomy" id="96803"/>
    <lineage>
        <taxon>Eukaryota</taxon>
        <taxon>Metazoa</taxon>
        <taxon>Ecdysozoa</taxon>
        <taxon>Arthropoda</taxon>
        <taxon>Crustacea</taxon>
        <taxon>Multicrustacea</taxon>
        <taxon>Malacostraca</taxon>
        <taxon>Eumalacostraca</taxon>
        <taxon>Peracarida</taxon>
        <taxon>Isopoda</taxon>
        <taxon>Oniscidea</taxon>
        <taxon>Crinocheta</taxon>
        <taxon>Armadillidiidae</taxon>
        <taxon>Armadillidium</taxon>
    </lineage>
</organism>
<dbReference type="Proteomes" id="UP000326759">
    <property type="component" value="Unassembled WGS sequence"/>
</dbReference>
<evidence type="ECO:0000256" key="1">
    <source>
        <dbReference type="SAM" id="SignalP"/>
    </source>
</evidence>
<accession>A0A5N5SJC9</accession>
<comment type="caution">
    <text evidence="2">The sequence shown here is derived from an EMBL/GenBank/DDBJ whole genome shotgun (WGS) entry which is preliminary data.</text>
</comment>
<evidence type="ECO:0000313" key="2">
    <source>
        <dbReference type="EMBL" id="KAB7494171.1"/>
    </source>
</evidence>
<sequence length="129" mass="14570">MFLLTFLSVFMISVKIGAGVNCSDEIYYHFYDAKEYSLTVVSSNFTLLVVSINETVIPEGSNEYLYYVKSKSNVTVPPYTDENADSNTALDYISVYGDVIVQTKLKKSLRGLVDYGHDGRKTDLDLFLY</sequence>
<keyword evidence="3" id="KW-1185">Reference proteome</keyword>
<dbReference type="EMBL" id="SEYY01024383">
    <property type="protein sequence ID" value="KAB7494171.1"/>
    <property type="molecule type" value="Genomic_DNA"/>
</dbReference>
<proteinExistence type="predicted"/>
<keyword evidence="1" id="KW-0732">Signal</keyword>
<feature type="chain" id="PRO_5024367232" evidence="1">
    <location>
        <begin position="20"/>
        <end position="129"/>
    </location>
</feature>
<reference evidence="2 3" key="1">
    <citation type="journal article" date="2019" name="PLoS Biol.">
        <title>Sex chromosomes control vertical transmission of feminizing Wolbachia symbionts in an isopod.</title>
        <authorList>
            <person name="Becking T."/>
            <person name="Chebbi M.A."/>
            <person name="Giraud I."/>
            <person name="Moumen B."/>
            <person name="Laverre T."/>
            <person name="Caubet Y."/>
            <person name="Peccoud J."/>
            <person name="Gilbert C."/>
            <person name="Cordaux R."/>
        </authorList>
    </citation>
    <scope>NUCLEOTIDE SEQUENCE [LARGE SCALE GENOMIC DNA]</scope>
    <source>
        <strain evidence="2">ANa2</strain>
        <tissue evidence="2">Whole body excluding digestive tract and cuticle</tissue>
    </source>
</reference>
<gene>
    <name evidence="2" type="ORF">Anas_09656</name>
</gene>